<proteinExistence type="predicted"/>
<evidence type="ECO:0000313" key="3">
    <source>
        <dbReference type="Proteomes" id="UP001346869"/>
    </source>
</evidence>
<dbReference type="AlphaFoldDB" id="A0AAN7WXI0"/>
<feature type="compositionally biased region" description="Polar residues" evidence="1">
    <location>
        <begin position="1"/>
        <end position="10"/>
    </location>
</feature>
<accession>A0AAN7WXI0</accession>
<evidence type="ECO:0000313" key="2">
    <source>
        <dbReference type="EMBL" id="KAK5851435.1"/>
    </source>
</evidence>
<dbReference type="Proteomes" id="UP001346869">
    <property type="component" value="Unassembled WGS sequence"/>
</dbReference>
<feature type="compositionally biased region" description="Basic and acidic residues" evidence="1">
    <location>
        <begin position="16"/>
        <end position="25"/>
    </location>
</feature>
<gene>
    <name evidence="2" type="ORF">PBY51_002229</name>
</gene>
<protein>
    <submittedName>
        <fullName evidence="2">Uncharacterized protein</fullName>
    </submittedName>
</protein>
<feature type="compositionally biased region" description="Basic and acidic residues" evidence="1">
    <location>
        <begin position="37"/>
        <end position="52"/>
    </location>
</feature>
<keyword evidence="3" id="KW-1185">Reference proteome</keyword>
<name>A0AAN7WXI0_ELEMC</name>
<reference evidence="2 3" key="2">
    <citation type="journal article" date="2023" name="Mol. Biol. Evol.">
        <title>Genomics of Secondarily Temperate Adaptation in the Only Non-Antarctic Icefish.</title>
        <authorList>
            <person name="Rivera-Colon A.G."/>
            <person name="Rayamajhi N."/>
            <person name="Minhas B.F."/>
            <person name="Madrigal G."/>
            <person name="Bilyk K.T."/>
            <person name="Yoon V."/>
            <person name="Hune M."/>
            <person name="Gregory S."/>
            <person name="Cheng C.H.C."/>
            <person name="Catchen J.M."/>
        </authorList>
    </citation>
    <scope>NUCLEOTIDE SEQUENCE [LARGE SCALE GENOMIC DNA]</scope>
    <source>
        <strain evidence="2">JMC-PN-2008</strain>
    </source>
</reference>
<evidence type="ECO:0000256" key="1">
    <source>
        <dbReference type="SAM" id="MobiDB-lite"/>
    </source>
</evidence>
<comment type="caution">
    <text evidence="2">The sequence shown here is derived from an EMBL/GenBank/DDBJ whole genome shotgun (WGS) entry which is preliminary data.</text>
</comment>
<organism evidence="2 3">
    <name type="scientific">Eleginops maclovinus</name>
    <name type="common">Patagonian blennie</name>
    <name type="synonym">Eleginus maclovinus</name>
    <dbReference type="NCBI Taxonomy" id="56733"/>
    <lineage>
        <taxon>Eukaryota</taxon>
        <taxon>Metazoa</taxon>
        <taxon>Chordata</taxon>
        <taxon>Craniata</taxon>
        <taxon>Vertebrata</taxon>
        <taxon>Euteleostomi</taxon>
        <taxon>Actinopterygii</taxon>
        <taxon>Neopterygii</taxon>
        <taxon>Teleostei</taxon>
        <taxon>Neoteleostei</taxon>
        <taxon>Acanthomorphata</taxon>
        <taxon>Eupercaria</taxon>
        <taxon>Perciformes</taxon>
        <taxon>Notothenioidei</taxon>
        <taxon>Eleginopidae</taxon>
        <taxon>Eleginops</taxon>
    </lineage>
</organism>
<dbReference type="EMBL" id="JAUZQC010000022">
    <property type="protein sequence ID" value="KAK5851435.1"/>
    <property type="molecule type" value="Genomic_DNA"/>
</dbReference>
<reference evidence="2 3" key="1">
    <citation type="journal article" date="2023" name="Genes (Basel)">
        <title>Chromosome-Level Genome Assembly and Circadian Gene Repertoire of the Patagonia Blennie Eleginops maclovinus-The Closest Ancestral Proxy of Antarctic Cryonotothenioids.</title>
        <authorList>
            <person name="Cheng C.C."/>
            <person name="Rivera-Colon A.G."/>
            <person name="Minhas B.F."/>
            <person name="Wilson L."/>
            <person name="Rayamajhi N."/>
            <person name="Vargas-Chacoff L."/>
            <person name="Catchen J.M."/>
        </authorList>
    </citation>
    <scope>NUCLEOTIDE SEQUENCE [LARGE SCALE GENOMIC DNA]</scope>
    <source>
        <strain evidence="2">JMC-PN-2008</strain>
    </source>
</reference>
<sequence length="79" mass="9173">MWLRTCQTRDTAAPTHRREEEEKRTASTNQNRPNGRKYYERQPVKPMGSRHEQADVWCLPMTTIIKEIAGERKLGCTAG</sequence>
<feature type="region of interest" description="Disordered" evidence="1">
    <location>
        <begin position="1"/>
        <end position="52"/>
    </location>
</feature>